<name>A0ABD5J173_9BACL</name>
<comment type="catalytic activity">
    <reaction evidence="1">
        <text>ATP + protein L-histidine = ADP + protein N-phospho-L-histidine.</text>
        <dbReference type="EC" id="2.7.13.3"/>
    </reaction>
</comment>
<dbReference type="PANTHER" id="PTHR34220">
    <property type="entry name" value="SENSOR HISTIDINE KINASE YPDA"/>
    <property type="match status" value="1"/>
</dbReference>
<evidence type="ECO:0000256" key="2">
    <source>
        <dbReference type="ARBA" id="ARBA00004651"/>
    </source>
</evidence>
<evidence type="ECO:0000256" key="10">
    <source>
        <dbReference type="ARBA" id="ARBA00023012"/>
    </source>
</evidence>
<dbReference type="GO" id="GO:0000160">
    <property type="term" value="P:phosphorelay signal transduction system"/>
    <property type="evidence" value="ECO:0007669"/>
    <property type="project" value="UniProtKB-KW"/>
</dbReference>
<evidence type="ECO:0000256" key="5">
    <source>
        <dbReference type="ARBA" id="ARBA00022553"/>
    </source>
</evidence>
<dbReference type="SUPFAM" id="SSF158472">
    <property type="entry name" value="HAMP domain-like"/>
    <property type="match status" value="1"/>
</dbReference>
<gene>
    <name evidence="16" type="ORF">P9850_17740</name>
    <name evidence="15" type="ORF">PNH38_05200</name>
</gene>
<sequence>MKIRMKLFIFIPLLVLLLNVIAFFIFQSGKKVQESYDVMMQRIFLYKQVSSEMQENLRFLSGYMIHQDEKNYRLLVKHRQRLEDLHQQLSHRKLQGNDALTLENYKHMIGVFIELEASIVQMMVNKQLSDYAEPYNEIEKVSTFIREDSQALVDLELSAYQPVYKQMLINIGKMNELGRILFVLTTLLSIVFAIWLSRTIVIPIYRLVFAAKQISAGKLDAHIPQMDGNDEIGLLGQTFQQMMENLRTLISKNMEILEKEKLVRELELKALQSQINPHFLFNTLNVISKLAYIEGAEQTSELTISTSNLLRYNLRKLDEPVTLRDEVAHAKEYFAIQKARFRDRIMFQLDIAEECLGQVIPCLTLQPLLENAFVHGIEGMEAGAVIRLSVRQKRDRIHVVISDNGTGMEEEVRQAILQSSSYSFSKKGHSTGLGMANVLRRLRLFYGTEDIVDICSAPNKGTSIILMLPKREGGEKDVQAANR</sequence>
<evidence type="ECO:0000256" key="6">
    <source>
        <dbReference type="ARBA" id="ARBA00022679"/>
    </source>
</evidence>
<evidence type="ECO:0000313" key="15">
    <source>
        <dbReference type="EMBL" id="MDE8563282.1"/>
    </source>
</evidence>
<dbReference type="Proteomes" id="UP001213979">
    <property type="component" value="Unassembled WGS sequence"/>
</dbReference>
<dbReference type="Gene3D" id="3.30.565.10">
    <property type="entry name" value="Histidine kinase-like ATPase, C-terminal domain"/>
    <property type="match status" value="1"/>
</dbReference>
<reference evidence="16 18" key="2">
    <citation type="submission" date="2023-03" db="EMBL/GenBank/DDBJ databases">
        <title>Bacillus Genome Sequencing.</title>
        <authorList>
            <person name="Dunlap C."/>
        </authorList>
    </citation>
    <scope>NUCLEOTIDE SEQUENCE [LARGE SCALE GENOMIC DNA]</scope>
    <source>
        <strain evidence="16 18">NRS-38</strain>
    </source>
</reference>
<evidence type="ECO:0000259" key="14">
    <source>
        <dbReference type="PROSITE" id="PS50885"/>
    </source>
</evidence>
<feature type="domain" description="Histidine kinase" evidence="13">
    <location>
        <begin position="365"/>
        <end position="472"/>
    </location>
</feature>
<keyword evidence="10" id="KW-0902">Two-component regulatory system</keyword>
<dbReference type="InterPro" id="IPR005467">
    <property type="entry name" value="His_kinase_dom"/>
</dbReference>
<dbReference type="GO" id="GO:0005886">
    <property type="term" value="C:plasma membrane"/>
    <property type="evidence" value="ECO:0007669"/>
    <property type="project" value="UniProtKB-SubCell"/>
</dbReference>
<dbReference type="EC" id="2.7.13.3" evidence="3"/>
<reference evidence="15 17" key="1">
    <citation type="submission" date="2023-01" db="EMBL/GenBank/DDBJ databases">
        <title>Genome-based reclassification of Anoxybacillus geothermalis as a later heterotypic synonym of Anoxybacillus rupiensis.</title>
        <authorList>
            <person name="Inan Bektas K."/>
            <person name="Canakci S."/>
            <person name="Belduz A.A."/>
            <person name="Guler H.H."/>
        </authorList>
    </citation>
    <scope>NUCLEOTIDE SEQUENCE [LARGE SCALE GENOMIC DNA]</scope>
    <source>
        <strain evidence="15 17">DSM 17127</strain>
    </source>
</reference>
<dbReference type="PANTHER" id="PTHR34220:SF7">
    <property type="entry name" value="SENSOR HISTIDINE KINASE YPDA"/>
    <property type="match status" value="1"/>
</dbReference>
<dbReference type="PRINTS" id="PR00344">
    <property type="entry name" value="BCTRLSENSOR"/>
</dbReference>
<evidence type="ECO:0000256" key="9">
    <source>
        <dbReference type="ARBA" id="ARBA00022840"/>
    </source>
</evidence>
<dbReference type="InterPro" id="IPR050640">
    <property type="entry name" value="Bact_2-comp_sensor_kinase"/>
</dbReference>
<dbReference type="RefSeq" id="WP_066147442.1">
    <property type="nucleotide sequence ID" value="NZ_JACIDF010000001.1"/>
</dbReference>
<evidence type="ECO:0000313" key="17">
    <source>
        <dbReference type="Proteomes" id="UP001213979"/>
    </source>
</evidence>
<dbReference type="GO" id="GO:0004673">
    <property type="term" value="F:protein histidine kinase activity"/>
    <property type="evidence" value="ECO:0007669"/>
    <property type="project" value="UniProtKB-EC"/>
</dbReference>
<evidence type="ECO:0000256" key="11">
    <source>
        <dbReference type="ARBA" id="ARBA00023136"/>
    </source>
</evidence>
<evidence type="ECO:0000259" key="13">
    <source>
        <dbReference type="PROSITE" id="PS50109"/>
    </source>
</evidence>
<feature type="transmembrane region" description="Helical" evidence="12">
    <location>
        <begin position="177"/>
        <end position="196"/>
    </location>
</feature>
<keyword evidence="17" id="KW-1185">Reference proteome</keyword>
<keyword evidence="12" id="KW-1133">Transmembrane helix</keyword>
<dbReference type="InterPro" id="IPR003660">
    <property type="entry name" value="HAMP_dom"/>
</dbReference>
<keyword evidence="12" id="KW-0812">Transmembrane</keyword>
<evidence type="ECO:0000313" key="16">
    <source>
        <dbReference type="EMBL" id="MED5053629.1"/>
    </source>
</evidence>
<evidence type="ECO:0000313" key="18">
    <source>
        <dbReference type="Proteomes" id="UP001339962"/>
    </source>
</evidence>
<evidence type="ECO:0000256" key="3">
    <source>
        <dbReference type="ARBA" id="ARBA00012438"/>
    </source>
</evidence>
<dbReference type="InterPro" id="IPR036890">
    <property type="entry name" value="HATPase_C_sf"/>
</dbReference>
<evidence type="ECO:0000256" key="4">
    <source>
        <dbReference type="ARBA" id="ARBA00022475"/>
    </source>
</evidence>
<dbReference type="SMART" id="SM00387">
    <property type="entry name" value="HATPase_c"/>
    <property type="match status" value="1"/>
</dbReference>
<evidence type="ECO:0000256" key="7">
    <source>
        <dbReference type="ARBA" id="ARBA00022741"/>
    </source>
</evidence>
<organism evidence="16 18">
    <name type="scientific">Anoxybacteroides rupiense</name>
    <dbReference type="NCBI Taxonomy" id="311460"/>
    <lineage>
        <taxon>Bacteria</taxon>
        <taxon>Bacillati</taxon>
        <taxon>Bacillota</taxon>
        <taxon>Bacilli</taxon>
        <taxon>Bacillales</taxon>
        <taxon>Anoxybacillaceae</taxon>
        <taxon>Anoxybacteroides</taxon>
    </lineage>
</organism>
<keyword evidence="9" id="KW-0067">ATP-binding</keyword>
<feature type="domain" description="HAMP" evidence="14">
    <location>
        <begin position="198"/>
        <end position="251"/>
    </location>
</feature>
<evidence type="ECO:0000256" key="1">
    <source>
        <dbReference type="ARBA" id="ARBA00000085"/>
    </source>
</evidence>
<dbReference type="Pfam" id="PF00672">
    <property type="entry name" value="HAMP"/>
    <property type="match status" value="1"/>
</dbReference>
<dbReference type="GO" id="GO:0005524">
    <property type="term" value="F:ATP binding"/>
    <property type="evidence" value="ECO:0007669"/>
    <property type="project" value="UniProtKB-KW"/>
</dbReference>
<keyword evidence="7" id="KW-0547">Nucleotide-binding</keyword>
<dbReference type="Proteomes" id="UP001339962">
    <property type="component" value="Unassembled WGS sequence"/>
</dbReference>
<keyword evidence="8 16" id="KW-0418">Kinase</keyword>
<keyword evidence="5" id="KW-0597">Phosphoprotein</keyword>
<keyword evidence="6" id="KW-0808">Transferase</keyword>
<evidence type="ECO:0000256" key="8">
    <source>
        <dbReference type="ARBA" id="ARBA00022777"/>
    </source>
</evidence>
<dbReference type="Pfam" id="PF06580">
    <property type="entry name" value="His_kinase"/>
    <property type="match status" value="1"/>
</dbReference>
<protein>
    <recommendedName>
        <fullName evidence="3">histidine kinase</fullName>
        <ecNumber evidence="3">2.7.13.3</ecNumber>
    </recommendedName>
</protein>
<keyword evidence="11 12" id="KW-0472">Membrane</keyword>
<proteinExistence type="predicted"/>
<evidence type="ECO:0000256" key="12">
    <source>
        <dbReference type="SAM" id="Phobius"/>
    </source>
</evidence>
<comment type="caution">
    <text evidence="16">The sequence shown here is derived from an EMBL/GenBank/DDBJ whole genome shotgun (WGS) entry which is preliminary data.</text>
</comment>
<dbReference type="CDD" id="cd06225">
    <property type="entry name" value="HAMP"/>
    <property type="match status" value="1"/>
</dbReference>
<comment type="subcellular location">
    <subcellularLocation>
        <location evidence="2">Cell membrane</location>
        <topology evidence="2">Multi-pass membrane protein</topology>
    </subcellularLocation>
</comment>
<dbReference type="Gene3D" id="6.10.340.10">
    <property type="match status" value="1"/>
</dbReference>
<dbReference type="PROSITE" id="PS50885">
    <property type="entry name" value="HAMP"/>
    <property type="match status" value="1"/>
</dbReference>
<dbReference type="Pfam" id="PF02518">
    <property type="entry name" value="HATPase_c"/>
    <property type="match status" value="1"/>
</dbReference>
<dbReference type="InterPro" id="IPR010559">
    <property type="entry name" value="Sig_transdc_His_kin_internal"/>
</dbReference>
<dbReference type="SMART" id="SM00304">
    <property type="entry name" value="HAMP"/>
    <property type="match status" value="1"/>
</dbReference>
<dbReference type="EMBL" id="JAQOTG010000002">
    <property type="protein sequence ID" value="MDE8563282.1"/>
    <property type="molecule type" value="Genomic_DNA"/>
</dbReference>
<dbReference type="InterPro" id="IPR003594">
    <property type="entry name" value="HATPase_dom"/>
</dbReference>
<keyword evidence="4" id="KW-1003">Cell membrane</keyword>
<dbReference type="AlphaFoldDB" id="A0ABD5J173"/>
<accession>A0ABD5J173</accession>
<dbReference type="SUPFAM" id="SSF55874">
    <property type="entry name" value="ATPase domain of HSP90 chaperone/DNA topoisomerase II/histidine kinase"/>
    <property type="match status" value="1"/>
</dbReference>
<dbReference type="InterPro" id="IPR004358">
    <property type="entry name" value="Sig_transdc_His_kin-like_C"/>
</dbReference>
<dbReference type="EMBL" id="JARTLI010000052">
    <property type="protein sequence ID" value="MED5053629.1"/>
    <property type="molecule type" value="Genomic_DNA"/>
</dbReference>
<dbReference type="PROSITE" id="PS50109">
    <property type="entry name" value="HIS_KIN"/>
    <property type="match status" value="1"/>
</dbReference>